<evidence type="ECO:0000256" key="3">
    <source>
        <dbReference type="PROSITE-ProRule" id="PRU00339"/>
    </source>
</evidence>
<evidence type="ECO:0000313" key="7">
    <source>
        <dbReference type="Proteomes" id="UP000186168"/>
    </source>
</evidence>
<dbReference type="AlphaFoldDB" id="A0A1R1S9U2"/>
<accession>A0A1R1S9U2</accession>
<keyword evidence="2" id="KW-0201">Cytochrome c-type biogenesis</keyword>
<dbReference type="EMBL" id="ASQP01000433">
    <property type="protein sequence ID" value="OMI34879.1"/>
    <property type="molecule type" value="Genomic_DNA"/>
</dbReference>
<keyword evidence="1" id="KW-0677">Repeat</keyword>
<dbReference type="PANTHER" id="PTHR47870:SF1">
    <property type="entry name" value="CYTOCHROME C-TYPE BIOGENESIS PROTEIN CCMH"/>
    <property type="match status" value="1"/>
</dbReference>
<dbReference type="GO" id="GO:0017004">
    <property type="term" value="P:cytochrome complex assembly"/>
    <property type="evidence" value="ECO:0007669"/>
    <property type="project" value="UniProtKB-KW"/>
</dbReference>
<sequence>MTSHPAVEQADALIDLKRYDQAAALLGRRLAQDPEDIRAWVKLGRCQVAAGQAEQALATLGEALRRAPEDIGALYMYAQALRRASHLEQAERWRKAEDALRRLLRVDPRNSFAHALLAEFLMYYPTRRAEAVELAREAVRLAPESVEAYAALWRSAGAAQDVETYRWALREVLRLDPTNGQALYLVSSQEANKPGTTAARAAEVYADALAAVPDSPGLRRDLDRATYRLLRGTRWPALICLAAAGVMVDLFPQEGEEARDLPVPLGNRLWVLVPMAAVWAFGAWRRYRGLRAGVRLNVRSLVRRGRWARVVLGQAAWAVLCALVISQVPWTGRAVPQILFWAGLVPTLATIWFDRKKTS</sequence>
<organism evidence="6 7">
    <name type="scientific">Streptomyces sparsogenes DSM 40356</name>
    <dbReference type="NCBI Taxonomy" id="1331668"/>
    <lineage>
        <taxon>Bacteria</taxon>
        <taxon>Bacillati</taxon>
        <taxon>Actinomycetota</taxon>
        <taxon>Actinomycetes</taxon>
        <taxon>Kitasatosporales</taxon>
        <taxon>Streptomycetaceae</taxon>
        <taxon>Streptomyces</taxon>
    </lineage>
</organism>
<dbReference type="InterPro" id="IPR011990">
    <property type="entry name" value="TPR-like_helical_dom_sf"/>
</dbReference>
<keyword evidence="4" id="KW-0472">Membrane</keyword>
<name>A0A1R1S9U2_9ACTN</name>
<feature type="transmembrane region" description="Helical" evidence="4">
    <location>
        <begin position="307"/>
        <end position="328"/>
    </location>
</feature>
<dbReference type="InterPro" id="IPR019734">
    <property type="entry name" value="TPR_rpt"/>
</dbReference>
<keyword evidence="4" id="KW-1133">Transmembrane helix</keyword>
<evidence type="ECO:0000256" key="1">
    <source>
        <dbReference type="ARBA" id="ARBA00022737"/>
    </source>
</evidence>
<proteinExistence type="predicted"/>
<keyword evidence="7" id="KW-1185">Reference proteome</keyword>
<dbReference type="SUPFAM" id="SSF48452">
    <property type="entry name" value="TPR-like"/>
    <property type="match status" value="1"/>
</dbReference>
<comment type="caution">
    <text evidence="6">The sequence shown here is derived from an EMBL/GenBank/DDBJ whole genome shotgun (WGS) entry which is preliminary data.</text>
</comment>
<feature type="transmembrane region" description="Helical" evidence="4">
    <location>
        <begin position="268"/>
        <end position="287"/>
    </location>
</feature>
<dbReference type="PANTHER" id="PTHR47870">
    <property type="entry name" value="CYTOCHROME C-TYPE BIOGENESIS PROTEIN CCMH"/>
    <property type="match status" value="1"/>
</dbReference>
<keyword evidence="3" id="KW-0802">TPR repeat</keyword>
<evidence type="ECO:0000256" key="2">
    <source>
        <dbReference type="ARBA" id="ARBA00022748"/>
    </source>
</evidence>
<dbReference type="Pfam" id="PF23914">
    <property type="entry name" value="TPR_CcmH_CycH"/>
    <property type="match status" value="1"/>
</dbReference>
<feature type="repeat" description="TPR" evidence="3">
    <location>
        <begin position="37"/>
        <end position="70"/>
    </location>
</feature>
<dbReference type="PROSITE" id="PS50005">
    <property type="entry name" value="TPR"/>
    <property type="match status" value="1"/>
</dbReference>
<keyword evidence="4" id="KW-0812">Transmembrane</keyword>
<evidence type="ECO:0000313" key="6">
    <source>
        <dbReference type="EMBL" id="OMI34879.1"/>
    </source>
</evidence>
<dbReference type="SMART" id="SM00028">
    <property type="entry name" value="TPR"/>
    <property type="match status" value="3"/>
</dbReference>
<evidence type="ECO:0000256" key="4">
    <source>
        <dbReference type="SAM" id="Phobius"/>
    </source>
</evidence>
<reference evidence="6 7" key="1">
    <citation type="submission" date="2013-05" db="EMBL/GenBank/DDBJ databases">
        <title>Genome sequence of Streptomyces sparsogenes DSM 40356.</title>
        <authorList>
            <person name="Coyne S."/>
            <person name="Seebeck F.P."/>
        </authorList>
    </citation>
    <scope>NUCLEOTIDE SEQUENCE [LARGE SCALE GENOMIC DNA]</scope>
    <source>
        <strain evidence="6 7">DSM 40356</strain>
    </source>
</reference>
<feature type="domain" description="Cytochrome c-type biogenesis protein H TPR" evidence="5">
    <location>
        <begin position="26"/>
        <end position="118"/>
    </location>
</feature>
<dbReference type="InterPro" id="IPR051263">
    <property type="entry name" value="C-type_cytochrome_biogenesis"/>
</dbReference>
<dbReference type="RefSeq" id="WP_076972030.1">
    <property type="nucleotide sequence ID" value="NZ_ASQP01000433.1"/>
</dbReference>
<dbReference type="Proteomes" id="UP000186168">
    <property type="component" value="Unassembled WGS sequence"/>
</dbReference>
<protein>
    <recommendedName>
        <fullName evidence="5">Cytochrome c-type biogenesis protein H TPR domain-containing protein</fullName>
    </recommendedName>
</protein>
<gene>
    <name evidence="6" type="ORF">SPAR_34166</name>
</gene>
<dbReference type="InterPro" id="IPR056413">
    <property type="entry name" value="TPR_CcmH_CycH"/>
</dbReference>
<dbReference type="Gene3D" id="1.25.40.10">
    <property type="entry name" value="Tetratricopeptide repeat domain"/>
    <property type="match status" value="2"/>
</dbReference>
<feature type="transmembrane region" description="Helical" evidence="4">
    <location>
        <begin position="334"/>
        <end position="353"/>
    </location>
</feature>
<evidence type="ECO:0000259" key="5">
    <source>
        <dbReference type="Pfam" id="PF23914"/>
    </source>
</evidence>